<reference evidence="1 2" key="1">
    <citation type="submission" date="2024-05" db="EMBL/GenBank/DDBJ databases">
        <authorList>
            <person name="Wallberg A."/>
        </authorList>
    </citation>
    <scope>NUCLEOTIDE SEQUENCE [LARGE SCALE GENOMIC DNA]</scope>
</reference>
<accession>A0AAV2SUK2</accession>
<gene>
    <name evidence="1" type="ORF">MNOR_LOCUS41092</name>
</gene>
<dbReference type="Proteomes" id="UP001497623">
    <property type="component" value="Unassembled WGS sequence"/>
</dbReference>
<dbReference type="EMBL" id="CAXKWB010140723">
    <property type="protein sequence ID" value="CAL4245721.1"/>
    <property type="molecule type" value="Genomic_DNA"/>
</dbReference>
<organism evidence="1 2">
    <name type="scientific">Meganyctiphanes norvegica</name>
    <name type="common">Northern krill</name>
    <name type="synonym">Thysanopoda norvegica</name>
    <dbReference type="NCBI Taxonomy" id="48144"/>
    <lineage>
        <taxon>Eukaryota</taxon>
        <taxon>Metazoa</taxon>
        <taxon>Ecdysozoa</taxon>
        <taxon>Arthropoda</taxon>
        <taxon>Crustacea</taxon>
        <taxon>Multicrustacea</taxon>
        <taxon>Malacostraca</taxon>
        <taxon>Eumalacostraca</taxon>
        <taxon>Eucarida</taxon>
        <taxon>Euphausiacea</taxon>
        <taxon>Euphausiidae</taxon>
        <taxon>Meganyctiphanes</taxon>
    </lineage>
</organism>
<comment type="caution">
    <text evidence="1">The sequence shown here is derived from an EMBL/GenBank/DDBJ whole genome shotgun (WGS) entry which is preliminary data.</text>
</comment>
<proteinExistence type="predicted"/>
<protein>
    <submittedName>
        <fullName evidence="1">Uncharacterized protein</fullName>
    </submittedName>
</protein>
<evidence type="ECO:0000313" key="2">
    <source>
        <dbReference type="Proteomes" id="UP001497623"/>
    </source>
</evidence>
<name>A0AAV2SUK2_MEGNR</name>
<dbReference type="AlphaFoldDB" id="A0AAV2SUK2"/>
<evidence type="ECO:0000313" key="1">
    <source>
        <dbReference type="EMBL" id="CAL4245721.1"/>
    </source>
</evidence>
<keyword evidence="2" id="KW-1185">Reference proteome</keyword>
<sequence length="105" mass="11535">MISTLNIDAYTSLGQLHHHTFPRLLSQRCTPLLEVLWVQRTPALSCTVPSHGNTTTGSTSTTVCAVFVIQLVAIYTGQLTASPLPPKHIVYLGNIVIYSLYQLKL</sequence>